<dbReference type="Proteomes" id="UP000199615">
    <property type="component" value="Unassembled WGS sequence"/>
</dbReference>
<keyword evidence="1" id="KW-1133">Transmembrane helix</keyword>
<keyword evidence="1" id="KW-0472">Membrane</keyword>
<evidence type="ECO:0000313" key="2">
    <source>
        <dbReference type="EMBL" id="SEO08876.1"/>
    </source>
</evidence>
<dbReference type="AlphaFoldDB" id="A0A1H8LVH1"/>
<dbReference type="RefSeq" id="WP_139202582.1">
    <property type="nucleotide sequence ID" value="NZ_FODT01000001.1"/>
</dbReference>
<name>A0A1H8LVH1_9BRAD</name>
<feature type="transmembrane region" description="Helical" evidence="1">
    <location>
        <begin position="9"/>
        <end position="29"/>
    </location>
</feature>
<gene>
    <name evidence="2" type="ORF">SAMN05444123_101233</name>
</gene>
<keyword evidence="1" id="KW-0812">Transmembrane</keyword>
<evidence type="ECO:0000256" key="1">
    <source>
        <dbReference type="SAM" id="Phobius"/>
    </source>
</evidence>
<sequence>MLTTSLREWLVKVGWKIGLVVALAAALALGTNGTLSSAFRYLAGFGGLSSIVQAGLAVGRGRPLVGRLSEWHEAIVLSVLSAVSHLIAVHIDAIT</sequence>
<evidence type="ECO:0000313" key="3">
    <source>
        <dbReference type="Proteomes" id="UP000199615"/>
    </source>
</evidence>
<proteinExistence type="predicted"/>
<accession>A0A1H8LVH1</accession>
<reference evidence="3" key="1">
    <citation type="submission" date="2016-10" db="EMBL/GenBank/DDBJ databases">
        <authorList>
            <person name="Varghese N."/>
            <person name="Submissions S."/>
        </authorList>
    </citation>
    <scope>NUCLEOTIDE SEQUENCE [LARGE SCALE GENOMIC DNA]</scope>
    <source>
        <strain evidence="3">DSM 123</strain>
    </source>
</reference>
<protein>
    <submittedName>
        <fullName evidence="2">Uncharacterized protein</fullName>
    </submittedName>
</protein>
<dbReference type="EMBL" id="FODT01000001">
    <property type="protein sequence ID" value="SEO08876.1"/>
    <property type="molecule type" value="Genomic_DNA"/>
</dbReference>
<keyword evidence="3" id="KW-1185">Reference proteome</keyword>
<organism evidence="2 3">
    <name type="scientific">Rhodopseudomonas pseudopalustris</name>
    <dbReference type="NCBI Taxonomy" id="1513892"/>
    <lineage>
        <taxon>Bacteria</taxon>
        <taxon>Pseudomonadati</taxon>
        <taxon>Pseudomonadota</taxon>
        <taxon>Alphaproteobacteria</taxon>
        <taxon>Hyphomicrobiales</taxon>
        <taxon>Nitrobacteraceae</taxon>
        <taxon>Rhodopseudomonas</taxon>
    </lineage>
</organism>